<dbReference type="Pfam" id="PF12779">
    <property type="entry name" value="WXXGXW"/>
    <property type="match status" value="2"/>
</dbReference>
<protein>
    <recommendedName>
        <fullName evidence="5">YXWGXW repeat-containing protein</fullName>
    </recommendedName>
</protein>
<reference evidence="4" key="1">
    <citation type="journal article" date="2019" name="Int. J. Syst. Evol. Microbiol.">
        <title>The Global Catalogue of Microorganisms (GCM) 10K type strain sequencing project: providing services to taxonomists for standard genome sequencing and annotation.</title>
        <authorList>
            <consortium name="The Broad Institute Genomics Platform"/>
            <consortium name="The Broad Institute Genome Sequencing Center for Infectious Disease"/>
            <person name="Wu L."/>
            <person name="Ma J."/>
        </authorList>
    </citation>
    <scope>NUCLEOTIDE SEQUENCE [LARGE SCALE GENOMIC DNA]</scope>
    <source>
        <strain evidence="4">CGMCC 1.15439</strain>
    </source>
</reference>
<dbReference type="RefSeq" id="WP_188796731.1">
    <property type="nucleotide sequence ID" value="NZ_BMJA01000004.1"/>
</dbReference>
<proteinExistence type="predicted"/>
<comment type="caution">
    <text evidence="3">The sequence shown here is derived from an EMBL/GenBank/DDBJ whole genome shotgun (WGS) entry which is preliminary data.</text>
</comment>
<dbReference type="InterPro" id="IPR024447">
    <property type="entry name" value="YXWGXW_rpt"/>
</dbReference>
<evidence type="ECO:0008006" key="5">
    <source>
        <dbReference type="Google" id="ProtNLM"/>
    </source>
</evidence>
<organism evidence="3 4">
    <name type="scientific">Dyella nitratireducens</name>
    <dbReference type="NCBI Taxonomy" id="1849580"/>
    <lineage>
        <taxon>Bacteria</taxon>
        <taxon>Pseudomonadati</taxon>
        <taxon>Pseudomonadota</taxon>
        <taxon>Gammaproteobacteria</taxon>
        <taxon>Lysobacterales</taxon>
        <taxon>Rhodanobacteraceae</taxon>
        <taxon>Dyella</taxon>
    </lineage>
</organism>
<sequence>MKAISLTQQVSTKRTLLVRALAGLLGAVAAFAALPQKADAGVFIGVGVSVGVPPPPLPIYDQPPIPGPGYMWTPGYWAWDGAEYYWVPGTWVIAPFYGALWTPGYWGWNDGFYVFHRGYWGYHVGFYGGINYGCGYTGVGYGGGYWGHGGFYYNRTVNHINNVHITNVYNRTVINNVNVNRVSYNGGHGGVMAHATPQETAFARQARMGPIAAQQQQMNLASHNPAMRASFNHGDPSVAATQRPGAFTGAGVTPAHGSQFTPAAFNAQRMNNNLVHAPQAAQPNNGMALRSSNFAPHANTPASANVARPAGNYSNAYRPGGVTGVAPASHAARPVMNTYRAPATAYHAAPAFHPAPAYHPQPQPQYRAPTPQYHAYRAAPAPHPSSGGAPRGGGGGHESHHG</sequence>
<accession>A0ABQ1GJQ9</accession>
<name>A0ABQ1GJQ9_9GAMM</name>
<dbReference type="EMBL" id="BMJA01000004">
    <property type="protein sequence ID" value="GGA45233.1"/>
    <property type="molecule type" value="Genomic_DNA"/>
</dbReference>
<gene>
    <name evidence="3" type="ORF">GCM10010981_37900</name>
</gene>
<evidence type="ECO:0000313" key="3">
    <source>
        <dbReference type="EMBL" id="GGA45233.1"/>
    </source>
</evidence>
<dbReference type="PROSITE" id="PS51318">
    <property type="entry name" value="TAT"/>
    <property type="match status" value="1"/>
</dbReference>
<dbReference type="InterPro" id="IPR006311">
    <property type="entry name" value="TAT_signal"/>
</dbReference>
<feature type="compositionally biased region" description="Polar residues" evidence="1">
    <location>
        <begin position="283"/>
        <end position="294"/>
    </location>
</feature>
<feature type="region of interest" description="Disordered" evidence="1">
    <location>
        <begin position="283"/>
        <end position="308"/>
    </location>
</feature>
<evidence type="ECO:0000256" key="1">
    <source>
        <dbReference type="SAM" id="MobiDB-lite"/>
    </source>
</evidence>
<evidence type="ECO:0000313" key="4">
    <source>
        <dbReference type="Proteomes" id="UP000620046"/>
    </source>
</evidence>
<evidence type="ECO:0000256" key="2">
    <source>
        <dbReference type="SAM" id="SignalP"/>
    </source>
</evidence>
<feature type="chain" id="PRO_5047399878" description="YXWGXW repeat-containing protein" evidence="2">
    <location>
        <begin position="33"/>
        <end position="402"/>
    </location>
</feature>
<feature type="signal peptide" evidence="2">
    <location>
        <begin position="1"/>
        <end position="32"/>
    </location>
</feature>
<keyword evidence="4" id="KW-1185">Reference proteome</keyword>
<keyword evidence="2" id="KW-0732">Signal</keyword>
<dbReference type="Proteomes" id="UP000620046">
    <property type="component" value="Unassembled WGS sequence"/>
</dbReference>
<feature type="compositionally biased region" description="Low complexity" evidence="1">
    <location>
        <begin position="376"/>
        <end position="388"/>
    </location>
</feature>
<feature type="region of interest" description="Disordered" evidence="1">
    <location>
        <begin position="376"/>
        <end position="402"/>
    </location>
</feature>